<evidence type="ECO:0000256" key="2">
    <source>
        <dbReference type="SAM" id="Phobius"/>
    </source>
</evidence>
<dbReference type="AlphaFoldDB" id="A0AAN9ASF7"/>
<reference evidence="3 4" key="1">
    <citation type="submission" date="2024-02" db="EMBL/GenBank/DDBJ databases">
        <title>Chromosome-scale genome assembly of the rough periwinkle Littorina saxatilis.</title>
        <authorList>
            <person name="De Jode A."/>
            <person name="Faria R."/>
            <person name="Formenti G."/>
            <person name="Sims Y."/>
            <person name="Smith T.P."/>
            <person name="Tracey A."/>
            <person name="Wood J.M.D."/>
            <person name="Zagrodzka Z.B."/>
            <person name="Johannesson K."/>
            <person name="Butlin R.K."/>
            <person name="Leder E.H."/>
        </authorList>
    </citation>
    <scope>NUCLEOTIDE SEQUENCE [LARGE SCALE GENOMIC DNA]</scope>
    <source>
        <strain evidence="3">Snail1</strain>
        <tissue evidence="3">Muscle</tissue>
    </source>
</reference>
<evidence type="ECO:0000313" key="4">
    <source>
        <dbReference type="Proteomes" id="UP001374579"/>
    </source>
</evidence>
<dbReference type="Proteomes" id="UP001374579">
    <property type="component" value="Unassembled WGS sequence"/>
</dbReference>
<keyword evidence="2" id="KW-1133">Transmembrane helix</keyword>
<evidence type="ECO:0000256" key="1">
    <source>
        <dbReference type="SAM" id="MobiDB-lite"/>
    </source>
</evidence>
<feature type="region of interest" description="Disordered" evidence="1">
    <location>
        <begin position="101"/>
        <end position="149"/>
    </location>
</feature>
<feature type="compositionally biased region" description="Polar residues" evidence="1">
    <location>
        <begin position="21"/>
        <end position="34"/>
    </location>
</feature>
<accession>A0AAN9ASF7</accession>
<comment type="caution">
    <text evidence="3">The sequence shown here is derived from an EMBL/GenBank/DDBJ whole genome shotgun (WGS) entry which is preliminary data.</text>
</comment>
<gene>
    <name evidence="3" type="ORF">V1264_008106</name>
</gene>
<protein>
    <submittedName>
        <fullName evidence="3">Uncharacterized protein</fullName>
    </submittedName>
</protein>
<proteinExistence type="predicted"/>
<organism evidence="3 4">
    <name type="scientific">Littorina saxatilis</name>
    <dbReference type="NCBI Taxonomy" id="31220"/>
    <lineage>
        <taxon>Eukaryota</taxon>
        <taxon>Metazoa</taxon>
        <taxon>Spiralia</taxon>
        <taxon>Lophotrochozoa</taxon>
        <taxon>Mollusca</taxon>
        <taxon>Gastropoda</taxon>
        <taxon>Caenogastropoda</taxon>
        <taxon>Littorinimorpha</taxon>
        <taxon>Littorinoidea</taxon>
        <taxon>Littorinidae</taxon>
        <taxon>Littorina</taxon>
    </lineage>
</organism>
<name>A0AAN9ASF7_9CAEN</name>
<evidence type="ECO:0000313" key="3">
    <source>
        <dbReference type="EMBL" id="KAK7092353.1"/>
    </source>
</evidence>
<keyword evidence="2" id="KW-0472">Membrane</keyword>
<dbReference type="EMBL" id="JBAMIC010000021">
    <property type="protein sequence ID" value="KAK7092353.1"/>
    <property type="molecule type" value="Genomic_DNA"/>
</dbReference>
<feature type="region of interest" description="Disordered" evidence="1">
    <location>
        <begin position="16"/>
        <end position="46"/>
    </location>
</feature>
<feature type="transmembrane region" description="Helical" evidence="2">
    <location>
        <begin position="166"/>
        <end position="187"/>
    </location>
</feature>
<keyword evidence="2" id="KW-0812">Transmembrane</keyword>
<keyword evidence="4" id="KW-1185">Reference proteome</keyword>
<sequence>MLLDYENLMGWKQNKMAAKGESTNNDSTPSTYSPLTRKPSGHHSAHYSVPHVAASCYTKSTSKTQYDALPVGTLGTYDPAADEIDYSFYQNARPNRRRLLYSRAPDPDPEDERLGDSIVSTNGGGGGRRKNRGRKDSAVRSRSNSELADPAEDNLIDEAELSTETLYVMLLVLASTAVTMLAAYLILL</sequence>